<dbReference type="OMA" id="HGRYILA"/>
<dbReference type="InterPro" id="IPR036291">
    <property type="entry name" value="NAD(P)-bd_dom_sf"/>
</dbReference>
<dbReference type="PANTHER" id="PTHR10366:SF564">
    <property type="entry name" value="STEROL-4-ALPHA-CARBOXYLATE 3-DEHYDROGENASE, DECARBOXYLATING"/>
    <property type="match status" value="1"/>
</dbReference>
<comment type="similarity">
    <text evidence="2">Belongs to the NAD(P)-dependent epimerase/dehydratase family. Dihydroflavonol-4-reductase subfamily.</text>
</comment>
<organism evidence="4 5">
    <name type="scientific">Gonapodya prolifera (strain JEL478)</name>
    <name type="common">Monoblepharis prolifera</name>
    <dbReference type="NCBI Taxonomy" id="1344416"/>
    <lineage>
        <taxon>Eukaryota</taxon>
        <taxon>Fungi</taxon>
        <taxon>Fungi incertae sedis</taxon>
        <taxon>Chytridiomycota</taxon>
        <taxon>Chytridiomycota incertae sedis</taxon>
        <taxon>Monoblepharidomycetes</taxon>
        <taxon>Monoblepharidales</taxon>
        <taxon>Gonapodyaceae</taxon>
        <taxon>Gonapodya</taxon>
    </lineage>
</organism>
<keyword evidence="1" id="KW-0560">Oxidoreductase</keyword>
<feature type="domain" description="NAD-dependent epimerase/dehydratase" evidence="3">
    <location>
        <begin position="23"/>
        <end position="194"/>
    </location>
</feature>
<dbReference type="InterPro" id="IPR050425">
    <property type="entry name" value="NAD(P)_dehydrat-like"/>
</dbReference>
<evidence type="ECO:0000256" key="1">
    <source>
        <dbReference type="ARBA" id="ARBA00023002"/>
    </source>
</evidence>
<dbReference type="Proteomes" id="UP000070544">
    <property type="component" value="Unassembled WGS sequence"/>
</dbReference>
<dbReference type="PANTHER" id="PTHR10366">
    <property type="entry name" value="NAD DEPENDENT EPIMERASE/DEHYDRATASE"/>
    <property type="match status" value="1"/>
</dbReference>
<dbReference type="Pfam" id="PF01370">
    <property type="entry name" value="Epimerase"/>
    <property type="match status" value="1"/>
</dbReference>
<evidence type="ECO:0000259" key="3">
    <source>
        <dbReference type="Pfam" id="PF01370"/>
    </source>
</evidence>
<evidence type="ECO:0000313" key="4">
    <source>
        <dbReference type="EMBL" id="KXS19031.1"/>
    </source>
</evidence>
<dbReference type="Gene3D" id="3.40.50.720">
    <property type="entry name" value="NAD(P)-binding Rossmann-like Domain"/>
    <property type="match status" value="1"/>
</dbReference>
<protein>
    <submittedName>
        <fullName evidence="4">NAD(P)-binding protein</fullName>
    </submittedName>
</protein>
<gene>
    <name evidence="4" type="ORF">M427DRAFT_29453</name>
</gene>
<accession>A0A139AQJ4</accession>
<reference evidence="4 5" key="1">
    <citation type="journal article" date="2015" name="Genome Biol. Evol.">
        <title>Phylogenomic analyses indicate that early fungi evolved digesting cell walls of algal ancestors of land plants.</title>
        <authorList>
            <person name="Chang Y."/>
            <person name="Wang S."/>
            <person name="Sekimoto S."/>
            <person name="Aerts A.L."/>
            <person name="Choi C."/>
            <person name="Clum A."/>
            <person name="LaButti K.M."/>
            <person name="Lindquist E.A."/>
            <person name="Yee Ngan C."/>
            <person name="Ohm R.A."/>
            <person name="Salamov A.A."/>
            <person name="Grigoriev I.V."/>
            <person name="Spatafora J.W."/>
            <person name="Berbee M.L."/>
        </authorList>
    </citation>
    <scope>NUCLEOTIDE SEQUENCE [LARGE SCALE GENOMIC DNA]</scope>
    <source>
        <strain evidence="4 5">JEL478</strain>
    </source>
</reference>
<dbReference type="AlphaFoldDB" id="A0A139AQJ4"/>
<dbReference type="EMBL" id="KQ965740">
    <property type="protein sequence ID" value="KXS19031.1"/>
    <property type="molecule type" value="Genomic_DNA"/>
</dbReference>
<dbReference type="GO" id="GO:0016616">
    <property type="term" value="F:oxidoreductase activity, acting on the CH-OH group of donors, NAD or NADP as acceptor"/>
    <property type="evidence" value="ECO:0007669"/>
    <property type="project" value="TreeGrafter"/>
</dbReference>
<proteinExistence type="inferred from homology"/>
<evidence type="ECO:0000313" key="5">
    <source>
        <dbReference type="Proteomes" id="UP000070544"/>
    </source>
</evidence>
<dbReference type="SUPFAM" id="SSF51735">
    <property type="entry name" value="NAD(P)-binding Rossmann-fold domains"/>
    <property type="match status" value="1"/>
</dbReference>
<evidence type="ECO:0000256" key="2">
    <source>
        <dbReference type="ARBA" id="ARBA00023445"/>
    </source>
</evidence>
<name>A0A139AQJ4_GONPJ</name>
<dbReference type="InterPro" id="IPR001509">
    <property type="entry name" value="Epimerase_deHydtase"/>
</dbReference>
<keyword evidence="5" id="KW-1185">Reference proteome</keyword>
<sequence>MAAETDATTAASPPAAASPSPLVLVTGGSGFVASQLVQLLLDSGYTVRATVRSLANTTKTSHLLGLAAAHPGKLDLVEADLQTTGDFDECVKGCSVVFHVASPFLMPEQIKDAQSEVYAPAVRGTRNVLLAVDKAMSVTRVVMTSTVGAIFGDYADVKAMKDNTLSESYWNTSSTLATNPYHYAKTEAEKLAWQIPRPPPPSASVSGSLLLADELMSGQFFYGAPDFAFAFVDVRDVALAHLRAAEREDAKGRYIVARDQMVSFLDMSRILREKYPSKWWLPKHQVPHAGVRLLGPLFGLTQDYISKHMGIRFAVDNKRSINELGIEYRSVEDTVVAHYEGRKGVSQKR</sequence>
<dbReference type="STRING" id="1344416.A0A139AQJ4"/>
<dbReference type="OrthoDB" id="2735536at2759"/>